<comment type="caution">
    <text evidence="1">The sequence shown here is derived from an EMBL/GenBank/DDBJ whole genome shotgun (WGS) entry which is preliminary data.</text>
</comment>
<feature type="non-terminal residue" evidence="1">
    <location>
        <position position="1"/>
    </location>
</feature>
<gene>
    <name evidence="1" type="ORF">BN2614_LOCUS1</name>
</gene>
<organism evidence="1 2">
    <name type="scientific">Gulo gulo</name>
    <name type="common">Wolverine</name>
    <name type="synonym">Gluton</name>
    <dbReference type="NCBI Taxonomy" id="48420"/>
    <lineage>
        <taxon>Eukaryota</taxon>
        <taxon>Metazoa</taxon>
        <taxon>Chordata</taxon>
        <taxon>Craniata</taxon>
        <taxon>Vertebrata</taxon>
        <taxon>Euteleostomi</taxon>
        <taxon>Mammalia</taxon>
        <taxon>Eutheria</taxon>
        <taxon>Laurasiatheria</taxon>
        <taxon>Carnivora</taxon>
        <taxon>Caniformia</taxon>
        <taxon>Musteloidea</taxon>
        <taxon>Mustelidae</taxon>
        <taxon>Guloninae</taxon>
        <taxon>Gulo</taxon>
    </lineage>
</organism>
<sequence length="79" mass="9266">VTLPDTAFPVQRVEHLEVTAHILSQKFEKELSKVREYVQLISVYEKKLSNLTIRVEIMEEGTISYTELDFELIKIEVKE</sequence>
<reference evidence="1 2" key="1">
    <citation type="submission" date="2018-10" db="EMBL/GenBank/DDBJ databases">
        <authorList>
            <person name="Ekblom R."/>
            <person name="Jareborg N."/>
        </authorList>
    </citation>
    <scope>NUCLEOTIDE SEQUENCE [LARGE SCALE GENOMIC DNA]</scope>
    <source>
        <tissue evidence="1">Muscle</tissue>
    </source>
</reference>
<keyword evidence="2" id="KW-1185">Reference proteome</keyword>
<evidence type="ECO:0000313" key="1">
    <source>
        <dbReference type="EMBL" id="VCW96499.1"/>
    </source>
</evidence>
<dbReference type="AlphaFoldDB" id="A0A9X9LU92"/>
<name>A0A9X9LU92_GULGU</name>
<feature type="non-terminal residue" evidence="1">
    <location>
        <position position="79"/>
    </location>
</feature>
<accession>A0A9X9LU92</accession>
<dbReference type="Proteomes" id="UP000269945">
    <property type="component" value="Unassembled WGS sequence"/>
</dbReference>
<proteinExistence type="predicted"/>
<dbReference type="EMBL" id="CYRY02018190">
    <property type="protein sequence ID" value="VCW96499.1"/>
    <property type="molecule type" value="Genomic_DNA"/>
</dbReference>
<protein>
    <submittedName>
        <fullName evidence="1">Uncharacterized protein</fullName>
    </submittedName>
</protein>
<evidence type="ECO:0000313" key="2">
    <source>
        <dbReference type="Proteomes" id="UP000269945"/>
    </source>
</evidence>